<dbReference type="InterPro" id="IPR036047">
    <property type="entry name" value="F-box-like_dom_sf"/>
</dbReference>
<comment type="caution">
    <text evidence="2">The sequence shown here is derived from an EMBL/GenBank/DDBJ whole genome shotgun (WGS) entry which is preliminary data.</text>
</comment>
<dbReference type="SUPFAM" id="SSF52047">
    <property type="entry name" value="RNI-like"/>
    <property type="match status" value="1"/>
</dbReference>
<dbReference type="Pfam" id="PF00646">
    <property type="entry name" value="F-box"/>
    <property type="match status" value="1"/>
</dbReference>
<dbReference type="PANTHER" id="PTHR34223:SF65">
    <property type="entry name" value="OS04G0440300 PROTEIN"/>
    <property type="match status" value="1"/>
</dbReference>
<dbReference type="SUPFAM" id="SSF81383">
    <property type="entry name" value="F-box domain"/>
    <property type="match status" value="1"/>
</dbReference>
<dbReference type="Pfam" id="PF24758">
    <property type="entry name" value="LRR_At5g56370"/>
    <property type="match status" value="1"/>
</dbReference>
<dbReference type="OrthoDB" id="586540at2759"/>
<keyword evidence="3" id="KW-1185">Reference proteome</keyword>
<evidence type="ECO:0000313" key="3">
    <source>
        <dbReference type="Proteomes" id="UP000324897"/>
    </source>
</evidence>
<dbReference type="PROSITE" id="PS50181">
    <property type="entry name" value="FBOX"/>
    <property type="match status" value="1"/>
</dbReference>
<dbReference type="EMBL" id="RWGY01000031">
    <property type="protein sequence ID" value="TVU14404.1"/>
    <property type="molecule type" value="Genomic_DNA"/>
</dbReference>
<dbReference type="Proteomes" id="UP000324897">
    <property type="component" value="Unassembled WGS sequence"/>
</dbReference>
<feature type="non-terminal residue" evidence="2">
    <location>
        <position position="1"/>
    </location>
</feature>
<dbReference type="InterPro" id="IPR053781">
    <property type="entry name" value="F-box_AtFBL13-like"/>
</dbReference>
<dbReference type="PANTHER" id="PTHR34223">
    <property type="entry name" value="OS11G0201299 PROTEIN"/>
    <property type="match status" value="1"/>
</dbReference>
<dbReference type="Gene3D" id="3.80.10.10">
    <property type="entry name" value="Ribonuclease Inhibitor"/>
    <property type="match status" value="1"/>
</dbReference>
<evidence type="ECO:0000313" key="2">
    <source>
        <dbReference type="EMBL" id="TVU14404.1"/>
    </source>
</evidence>
<name>A0A5J9TST0_9POAL</name>
<dbReference type="AlphaFoldDB" id="A0A5J9TST0"/>
<evidence type="ECO:0000259" key="1">
    <source>
        <dbReference type="PROSITE" id="PS50181"/>
    </source>
</evidence>
<dbReference type="InterPro" id="IPR001810">
    <property type="entry name" value="F-box_dom"/>
</dbReference>
<dbReference type="Gramene" id="TVU14404">
    <property type="protein sequence ID" value="TVU14404"/>
    <property type="gene ID" value="EJB05_37869"/>
</dbReference>
<protein>
    <recommendedName>
        <fullName evidence="1">F-box domain-containing protein</fullName>
    </recommendedName>
</protein>
<accession>A0A5J9TST0</accession>
<proteinExistence type="predicted"/>
<sequence>MKSPSKRSRVNYDAGDRDRLSALPDCLLHEIMSYLKARQVVQTNVLSKRWTHLWRSVPCLDVDHDEFAVADEDVGRRNNSYNNARERWNKFEEFTDNLLIRHDIGIARLDRFGLHVTAGLARARLASDRWMRHAIKYSPRASSLSPWRVKKLHLSNVRLDGCFADHVRSGCPYLEDLEMKRCRCQIHAIVSDSLKNLTLEGCVLNGLSALTAPKLKSLVVDGCKMYEPPLLVTAPAVAYLSLATSVNKRLRRVSFEAMPSLATASICLRHNSIQTQVHKDQIKLLTSVSSVTTLELSGFKKMVLPSVPLIYMSFPEFKNLRALTLNSCDLSDDFQMLGRFLQGSPSLEKLTLRRCKLPNHPERDMRWDSSRKTSLFKRQKTSSSMCRSVIDLYCENLSLPEIIYEDEDLSILVKDLSSIFWEPTKL</sequence>
<dbReference type="InterPro" id="IPR055411">
    <property type="entry name" value="LRR_FXL15/At3g58940/PEG3-like"/>
</dbReference>
<dbReference type="Gene3D" id="1.20.1280.50">
    <property type="match status" value="1"/>
</dbReference>
<reference evidence="2 3" key="1">
    <citation type="journal article" date="2019" name="Sci. Rep.">
        <title>A high-quality genome of Eragrostis curvula grass provides insights into Poaceae evolution and supports new strategies to enhance forage quality.</title>
        <authorList>
            <person name="Carballo J."/>
            <person name="Santos B.A.C.M."/>
            <person name="Zappacosta D."/>
            <person name="Garbus I."/>
            <person name="Selva J.P."/>
            <person name="Gallo C.A."/>
            <person name="Diaz A."/>
            <person name="Albertini E."/>
            <person name="Caccamo M."/>
            <person name="Echenique V."/>
        </authorList>
    </citation>
    <scope>NUCLEOTIDE SEQUENCE [LARGE SCALE GENOMIC DNA]</scope>
    <source>
        <strain evidence="3">cv. Victoria</strain>
        <tissue evidence="2">Leaf</tissue>
    </source>
</reference>
<feature type="domain" description="F-box" evidence="1">
    <location>
        <begin position="17"/>
        <end position="53"/>
    </location>
</feature>
<gene>
    <name evidence="2" type="ORF">EJB05_37869</name>
</gene>
<organism evidence="2 3">
    <name type="scientific">Eragrostis curvula</name>
    <name type="common">weeping love grass</name>
    <dbReference type="NCBI Taxonomy" id="38414"/>
    <lineage>
        <taxon>Eukaryota</taxon>
        <taxon>Viridiplantae</taxon>
        <taxon>Streptophyta</taxon>
        <taxon>Embryophyta</taxon>
        <taxon>Tracheophyta</taxon>
        <taxon>Spermatophyta</taxon>
        <taxon>Magnoliopsida</taxon>
        <taxon>Liliopsida</taxon>
        <taxon>Poales</taxon>
        <taxon>Poaceae</taxon>
        <taxon>PACMAD clade</taxon>
        <taxon>Chloridoideae</taxon>
        <taxon>Eragrostideae</taxon>
        <taxon>Eragrostidinae</taxon>
        <taxon>Eragrostis</taxon>
    </lineage>
</organism>
<dbReference type="CDD" id="cd22160">
    <property type="entry name" value="F-box_AtFBL13-like"/>
    <property type="match status" value="1"/>
</dbReference>
<dbReference type="InterPro" id="IPR032675">
    <property type="entry name" value="LRR_dom_sf"/>
</dbReference>
<dbReference type="InterPro" id="IPR053197">
    <property type="entry name" value="F-box_SCFL_complex_component"/>
</dbReference>